<evidence type="ECO:0000256" key="1">
    <source>
        <dbReference type="ARBA" id="ARBA00003456"/>
    </source>
</evidence>
<dbReference type="Proteomes" id="UP000179227">
    <property type="component" value="Unassembled WGS sequence"/>
</dbReference>
<keyword evidence="9 10" id="KW-0066">ATP synthesis</keyword>
<dbReference type="GO" id="GO:0005524">
    <property type="term" value="F:ATP binding"/>
    <property type="evidence" value="ECO:0007669"/>
    <property type="project" value="UniProtKB-UniRule"/>
</dbReference>
<organism evidence="11 12">
    <name type="scientific">Candidatus Curtissbacteria bacterium RIFCSPLOWO2_01_FULL_42_26</name>
    <dbReference type="NCBI Taxonomy" id="1797729"/>
    <lineage>
        <taxon>Bacteria</taxon>
        <taxon>Candidatus Curtissiibacteriota</taxon>
    </lineage>
</organism>
<evidence type="ECO:0000256" key="9">
    <source>
        <dbReference type="ARBA" id="ARBA00023310"/>
    </source>
</evidence>
<evidence type="ECO:0000256" key="6">
    <source>
        <dbReference type="ARBA" id="ARBA00023065"/>
    </source>
</evidence>
<keyword evidence="5 10" id="KW-0375">Hydrogen ion transport</keyword>
<dbReference type="GO" id="GO:0042777">
    <property type="term" value="P:proton motive force-driven plasma membrane ATP synthesis"/>
    <property type="evidence" value="ECO:0007669"/>
    <property type="project" value="UniProtKB-UniRule"/>
</dbReference>
<dbReference type="PRINTS" id="PR00126">
    <property type="entry name" value="ATPASEGAMMA"/>
</dbReference>
<dbReference type="SUPFAM" id="SSF52943">
    <property type="entry name" value="ATP synthase (F1-ATPase), gamma subunit"/>
    <property type="match status" value="1"/>
</dbReference>
<comment type="subcellular location">
    <subcellularLocation>
        <location evidence="10">Cell membrane</location>
        <topology evidence="10">Peripheral membrane protein</topology>
    </subcellularLocation>
    <subcellularLocation>
        <location evidence="2">Membrane</location>
        <topology evidence="2">Peripheral membrane protein</topology>
    </subcellularLocation>
</comment>
<keyword evidence="6 10" id="KW-0406">Ion transport</keyword>
<name>A0A1F5HY97_9BACT</name>
<evidence type="ECO:0000313" key="12">
    <source>
        <dbReference type="Proteomes" id="UP000179227"/>
    </source>
</evidence>
<accession>A0A1F5HY97</accession>
<comment type="subunit">
    <text evidence="10">F-type ATPases have 2 components, CF(1) - the catalytic core - and CF(0) - the membrane proton channel. CF(1) has five subunits: alpha(3), beta(3), gamma(1), delta(1), epsilon(1). CF(0) has three main subunits: a, b and c.</text>
</comment>
<comment type="similarity">
    <text evidence="3 10">Belongs to the ATPase gamma chain family.</text>
</comment>
<evidence type="ECO:0000256" key="10">
    <source>
        <dbReference type="HAMAP-Rule" id="MF_00815"/>
    </source>
</evidence>
<dbReference type="STRING" id="1797729.A3A60_01140"/>
<evidence type="ECO:0000313" key="11">
    <source>
        <dbReference type="EMBL" id="OGE09138.1"/>
    </source>
</evidence>
<proteinExistence type="inferred from homology"/>
<dbReference type="PANTHER" id="PTHR11693">
    <property type="entry name" value="ATP SYNTHASE GAMMA CHAIN"/>
    <property type="match status" value="1"/>
</dbReference>
<dbReference type="AlphaFoldDB" id="A0A1F5HY97"/>
<keyword evidence="10" id="KW-1003">Cell membrane</keyword>
<dbReference type="GO" id="GO:0005886">
    <property type="term" value="C:plasma membrane"/>
    <property type="evidence" value="ECO:0007669"/>
    <property type="project" value="UniProtKB-SubCell"/>
</dbReference>
<dbReference type="PANTHER" id="PTHR11693:SF22">
    <property type="entry name" value="ATP SYNTHASE SUBUNIT GAMMA, MITOCHONDRIAL"/>
    <property type="match status" value="1"/>
</dbReference>
<dbReference type="InterPro" id="IPR035968">
    <property type="entry name" value="ATP_synth_F1_ATPase_gsu"/>
</dbReference>
<dbReference type="GO" id="GO:0045259">
    <property type="term" value="C:proton-transporting ATP synthase complex"/>
    <property type="evidence" value="ECO:0007669"/>
    <property type="project" value="UniProtKB-KW"/>
</dbReference>
<evidence type="ECO:0000256" key="5">
    <source>
        <dbReference type="ARBA" id="ARBA00022781"/>
    </source>
</evidence>
<comment type="caution">
    <text evidence="11">The sequence shown here is derived from an EMBL/GenBank/DDBJ whole genome shotgun (WGS) entry which is preliminary data.</text>
</comment>
<gene>
    <name evidence="10" type="primary">atpG</name>
    <name evidence="11" type="ORF">A3A60_01140</name>
</gene>
<evidence type="ECO:0000256" key="7">
    <source>
        <dbReference type="ARBA" id="ARBA00023136"/>
    </source>
</evidence>
<dbReference type="Gene3D" id="1.10.287.80">
    <property type="entry name" value="ATP synthase, gamma subunit, helix hairpin domain"/>
    <property type="match status" value="1"/>
</dbReference>
<dbReference type="NCBIfam" id="TIGR01146">
    <property type="entry name" value="ATPsyn_F1gamma"/>
    <property type="match status" value="1"/>
</dbReference>
<protein>
    <recommendedName>
        <fullName evidence="10">ATP synthase gamma chain</fullName>
    </recommendedName>
    <alternativeName>
        <fullName evidence="10">ATP synthase F1 sector gamma subunit</fullName>
    </alternativeName>
    <alternativeName>
        <fullName evidence="10">F-ATPase gamma subunit</fullName>
    </alternativeName>
</protein>
<comment type="function">
    <text evidence="1 10">Produces ATP from ADP in the presence of a proton gradient across the membrane. The gamma chain is believed to be important in regulating ATPase activity and the flow of protons through the CF(0) complex.</text>
</comment>
<dbReference type="EMBL" id="MFBS01000024">
    <property type="protein sequence ID" value="OGE09138.1"/>
    <property type="molecule type" value="Genomic_DNA"/>
</dbReference>
<dbReference type="Gene3D" id="3.40.1380.10">
    <property type="match status" value="1"/>
</dbReference>
<evidence type="ECO:0000256" key="8">
    <source>
        <dbReference type="ARBA" id="ARBA00023196"/>
    </source>
</evidence>
<evidence type="ECO:0000256" key="2">
    <source>
        <dbReference type="ARBA" id="ARBA00004170"/>
    </source>
</evidence>
<dbReference type="HAMAP" id="MF_00815">
    <property type="entry name" value="ATP_synth_gamma_bact"/>
    <property type="match status" value="1"/>
</dbReference>
<sequence length="282" mass="31260">MAQIREIKKRIRSITNTQKVTHAMELVSGAKMRKAQATALSARPYTDTLHQILSSVSPKTKDVIGHPLTSQNENTTQLLIVISSDRGLAGGLNLNVFREILRQDIKGAKYITVGKKARDFAAKTGGDLIASYASEELPQYEIARILAKTAQELFTEKEVGKVSLIYPYFESTIKQPPKWLEILPIASIEEIQGAKTSNDFLFEPGTDQILNLILKHHILTQIYQALIEAKAAEHSARMVAMKNATDAAGDLVDDLTLTYNQARQEAITKELLDIVTAQKAFE</sequence>
<dbReference type="InterPro" id="IPR000131">
    <property type="entry name" value="ATP_synth_F1_gsu"/>
</dbReference>
<evidence type="ECO:0000256" key="3">
    <source>
        <dbReference type="ARBA" id="ARBA00007681"/>
    </source>
</evidence>
<dbReference type="CDD" id="cd12151">
    <property type="entry name" value="F1-ATPase_gamma"/>
    <property type="match status" value="1"/>
</dbReference>
<dbReference type="Pfam" id="PF00231">
    <property type="entry name" value="ATP-synt"/>
    <property type="match status" value="1"/>
</dbReference>
<keyword evidence="4 10" id="KW-0813">Transport</keyword>
<keyword evidence="8 10" id="KW-0139">CF(1)</keyword>
<reference evidence="11 12" key="1">
    <citation type="journal article" date="2016" name="Nat. Commun.">
        <title>Thousands of microbial genomes shed light on interconnected biogeochemical processes in an aquifer system.</title>
        <authorList>
            <person name="Anantharaman K."/>
            <person name="Brown C.T."/>
            <person name="Hug L.A."/>
            <person name="Sharon I."/>
            <person name="Castelle C.J."/>
            <person name="Probst A.J."/>
            <person name="Thomas B.C."/>
            <person name="Singh A."/>
            <person name="Wilkins M.J."/>
            <person name="Karaoz U."/>
            <person name="Brodie E.L."/>
            <person name="Williams K.H."/>
            <person name="Hubbard S.S."/>
            <person name="Banfield J.F."/>
        </authorList>
    </citation>
    <scope>NUCLEOTIDE SEQUENCE [LARGE SCALE GENOMIC DNA]</scope>
</reference>
<keyword evidence="7 10" id="KW-0472">Membrane</keyword>
<dbReference type="GO" id="GO:0046933">
    <property type="term" value="F:proton-transporting ATP synthase activity, rotational mechanism"/>
    <property type="evidence" value="ECO:0007669"/>
    <property type="project" value="UniProtKB-UniRule"/>
</dbReference>
<evidence type="ECO:0000256" key="4">
    <source>
        <dbReference type="ARBA" id="ARBA00022448"/>
    </source>
</evidence>